<proteinExistence type="predicted"/>
<evidence type="ECO:0000259" key="5">
    <source>
        <dbReference type="Pfam" id="PF00175"/>
    </source>
</evidence>
<feature type="domain" description="Oxidoreductase FAD/NAD(P)-binding" evidence="5">
    <location>
        <begin position="3"/>
        <end position="109"/>
    </location>
</feature>
<keyword evidence="4" id="KW-0028">Amino-acid biosynthesis</keyword>
<keyword evidence="2" id="KW-0285">Flavoprotein</keyword>
<dbReference type="EMBL" id="JBHMAF010000180">
    <property type="protein sequence ID" value="MFB9760963.1"/>
    <property type="molecule type" value="Genomic_DNA"/>
</dbReference>
<comment type="caution">
    <text evidence="6">The sequence shown here is derived from an EMBL/GenBank/DDBJ whole genome shotgun (WGS) entry which is preliminary data.</text>
</comment>
<dbReference type="InterPro" id="IPR039261">
    <property type="entry name" value="FNR_nucleotide-bd"/>
</dbReference>
<dbReference type="Gene3D" id="3.40.50.80">
    <property type="entry name" value="Nucleotide-binding domain of ferredoxin-NADP reductase (FNR) module"/>
    <property type="match status" value="1"/>
</dbReference>
<dbReference type="InterPro" id="IPR001709">
    <property type="entry name" value="Flavoprot_Pyr_Nucl_cyt_Rdtase"/>
</dbReference>
<dbReference type="PANTHER" id="PTHR19384">
    <property type="entry name" value="NITRIC OXIDE SYNTHASE-RELATED"/>
    <property type="match status" value="1"/>
</dbReference>
<sequence length="145" mass="16754">MIMVGPGTGIGPFRGFLYERQAIGAKGKNWLIFGEQRAEYDFYFKEELEAMHKDGLLTRLDTAFSRDQAEKIYVQTRMLEHGAELWAWLQEGAHFYICGDASRMAKEVESTLKRIIQQHGEMSSAEAEVYVKEMAKSKRYARNVY</sequence>
<keyword evidence="3" id="KW-0288">FMN</keyword>
<dbReference type="Pfam" id="PF00175">
    <property type="entry name" value="NAD_binding_1"/>
    <property type="match status" value="1"/>
</dbReference>
<name>A0ABV5WKM3_9BACI</name>
<dbReference type="PANTHER" id="PTHR19384:SF128">
    <property type="entry name" value="NADPH OXIDOREDUCTASE A"/>
    <property type="match status" value="1"/>
</dbReference>
<dbReference type="RefSeq" id="WP_379951235.1">
    <property type="nucleotide sequence ID" value="NZ_JBHMAF010000180.1"/>
</dbReference>
<accession>A0ABV5WKM3</accession>
<dbReference type="InterPro" id="IPR001433">
    <property type="entry name" value="OxRdtase_FAD/NAD-bd"/>
</dbReference>
<evidence type="ECO:0000256" key="1">
    <source>
        <dbReference type="ARBA" id="ARBA00001917"/>
    </source>
</evidence>
<organism evidence="6 7">
    <name type="scientific">Ectobacillus funiculus</name>
    <dbReference type="NCBI Taxonomy" id="137993"/>
    <lineage>
        <taxon>Bacteria</taxon>
        <taxon>Bacillati</taxon>
        <taxon>Bacillota</taxon>
        <taxon>Bacilli</taxon>
        <taxon>Bacillales</taxon>
        <taxon>Bacillaceae</taxon>
        <taxon>Ectobacillus</taxon>
    </lineage>
</organism>
<evidence type="ECO:0000313" key="7">
    <source>
        <dbReference type="Proteomes" id="UP001589609"/>
    </source>
</evidence>
<keyword evidence="7" id="KW-1185">Reference proteome</keyword>
<protein>
    <recommendedName>
        <fullName evidence="5">Oxidoreductase FAD/NAD(P)-binding domain-containing protein</fullName>
    </recommendedName>
</protein>
<keyword evidence="4" id="KW-0198">Cysteine biosynthesis</keyword>
<evidence type="ECO:0000256" key="3">
    <source>
        <dbReference type="ARBA" id="ARBA00022643"/>
    </source>
</evidence>
<reference evidence="6 7" key="1">
    <citation type="submission" date="2024-09" db="EMBL/GenBank/DDBJ databases">
        <authorList>
            <person name="Sun Q."/>
            <person name="Mori K."/>
        </authorList>
    </citation>
    <scope>NUCLEOTIDE SEQUENCE [LARGE SCALE GENOMIC DNA]</scope>
    <source>
        <strain evidence="6 7">JCM 11201</strain>
    </source>
</reference>
<evidence type="ECO:0000256" key="2">
    <source>
        <dbReference type="ARBA" id="ARBA00022630"/>
    </source>
</evidence>
<gene>
    <name evidence="6" type="ORF">ACFFMS_22070</name>
</gene>
<comment type="cofactor">
    <cofactor evidence="1">
        <name>FMN</name>
        <dbReference type="ChEBI" id="CHEBI:58210"/>
    </cofactor>
</comment>
<dbReference type="SUPFAM" id="SSF52343">
    <property type="entry name" value="Ferredoxin reductase-like, C-terminal NADP-linked domain"/>
    <property type="match status" value="1"/>
</dbReference>
<evidence type="ECO:0000313" key="6">
    <source>
        <dbReference type="EMBL" id="MFB9760963.1"/>
    </source>
</evidence>
<dbReference type="Proteomes" id="UP001589609">
    <property type="component" value="Unassembled WGS sequence"/>
</dbReference>
<evidence type="ECO:0000256" key="4">
    <source>
        <dbReference type="ARBA" id="ARBA00023192"/>
    </source>
</evidence>
<dbReference type="PRINTS" id="PR00371">
    <property type="entry name" value="FPNCR"/>
</dbReference>